<evidence type="ECO:0000313" key="1">
    <source>
        <dbReference type="EMBL" id="KAJ7698921.1"/>
    </source>
</evidence>
<dbReference type="Pfam" id="PF07247">
    <property type="entry name" value="AATase"/>
    <property type="match status" value="1"/>
</dbReference>
<organism evidence="1 2">
    <name type="scientific">Mycena rosella</name>
    <name type="common">Pink bonnet</name>
    <name type="synonym">Agaricus rosellus</name>
    <dbReference type="NCBI Taxonomy" id="1033263"/>
    <lineage>
        <taxon>Eukaryota</taxon>
        <taxon>Fungi</taxon>
        <taxon>Dikarya</taxon>
        <taxon>Basidiomycota</taxon>
        <taxon>Agaricomycotina</taxon>
        <taxon>Agaricomycetes</taxon>
        <taxon>Agaricomycetidae</taxon>
        <taxon>Agaricales</taxon>
        <taxon>Marasmiineae</taxon>
        <taxon>Mycenaceae</taxon>
        <taxon>Mycena</taxon>
    </lineage>
</organism>
<keyword evidence="2" id="KW-1185">Reference proteome</keyword>
<dbReference type="EMBL" id="JARKIE010000024">
    <property type="protein sequence ID" value="KAJ7698921.1"/>
    <property type="molecule type" value="Genomic_DNA"/>
</dbReference>
<gene>
    <name evidence="1" type="ORF">B0H17DRAFT_1049699</name>
</gene>
<dbReference type="Proteomes" id="UP001221757">
    <property type="component" value="Unassembled WGS sequence"/>
</dbReference>
<dbReference type="AlphaFoldDB" id="A0AAD7DTY3"/>
<sequence>MLRAAGLVECFHINRHLLGLDSCVVLSAKYSCADGTFPTKEQLFPALRKVIETHAALGVKLEEEDSKKPSFVRLETIQLPLVVRFSDNDNLEAAIQAQLARSFNTLAPLPLWRVEVLSDGTILLAFHHSIGDGLSGVAFHQSLLAALQQELIVGDDSLLISVPQSLTLSPPIETLTNLRPSLRKVLTEIFYMFAPASWTPAYSAWTANPVPQIPELKPHVKLLTFSSAEMTAFAAACRSHSATVTSALYILTTSTLSRLVPPDVPQYKTLSAHVAISLRGAGSLPAAAMGDYASGHHSYPPLHAAFNWAAAADYARELQRQKLAAREEAGMLMLLFGDIAGFMRGRLGRKRGGTFEISNAGRVAVAGAGRWRIGRMAFAQCDVVIGAALKLNVIGDPTGAVSVTLTWGEGSIDRPLVESFAAQFEEGLRTLIV</sequence>
<reference evidence="1" key="1">
    <citation type="submission" date="2023-03" db="EMBL/GenBank/DDBJ databases">
        <title>Massive genome expansion in bonnet fungi (Mycena s.s.) driven by repeated elements and novel gene families across ecological guilds.</title>
        <authorList>
            <consortium name="Lawrence Berkeley National Laboratory"/>
            <person name="Harder C.B."/>
            <person name="Miyauchi S."/>
            <person name="Viragh M."/>
            <person name="Kuo A."/>
            <person name="Thoen E."/>
            <person name="Andreopoulos B."/>
            <person name="Lu D."/>
            <person name="Skrede I."/>
            <person name="Drula E."/>
            <person name="Henrissat B."/>
            <person name="Morin E."/>
            <person name="Kohler A."/>
            <person name="Barry K."/>
            <person name="LaButti K."/>
            <person name="Morin E."/>
            <person name="Salamov A."/>
            <person name="Lipzen A."/>
            <person name="Mereny Z."/>
            <person name="Hegedus B."/>
            <person name="Baldrian P."/>
            <person name="Stursova M."/>
            <person name="Weitz H."/>
            <person name="Taylor A."/>
            <person name="Grigoriev I.V."/>
            <person name="Nagy L.G."/>
            <person name="Martin F."/>
            <person name="Kauserud H."/>
        </authorList>
    </citation>
    <scope>NUCLEOTIDE SEQUENCE</scope>
    <source>
        <strain evidence="1">CBHHK067</strain>
    </source>
</reference>
<dbReference type="Gene3D" id="3.30.559.10">
    <property type="entry name" value="Chloramphenicol acetyltransferase-like domain"/>
    <property type="match status" value="1"/>
</dbReference>
<dbReference type="InterPro" id="IPR010828">
    <property type="entry name" value="Atf2/Sli1-like"/>
</dbReference>
<accession>A0AAD7DTY3</accession>
<evidence type="ECO:0000313" key="2">
    <source>
        <dbReference type="Proteomes" id="UP001221757"/>
    </source>
</evidence>
<dbReference type="InterPro" id="IPR052058">
    <property type="entry name" value="Alcohol_O-acetyltransferase"/>
</dbReference>
<dbReference type="PANTHER" id="PTHR28037">
    <property type="entry name" value="ALCOHOL O-ACETYLTRANSFERASE 1-RELATED"/>
    <property type="match status" value="1"/>
</dbReference>
<dbReference type="InterPro" id="IPR023213">
    <property type="entry name" value="CAT-like_dom_sf"/>
</dbReference>
<protein>
    <submittedName>
        <fullName evidence="1">Alcohol acetyltransferase</fullName>
    </submittedName>
</protein>
<dbReference type="GO" id="GO:0008080">
    <property type="term" value="F:N-acetyltransferase activity"/>
    <property type="evidence" value="ECO:0007669"/>
    <property type="project" value="TreeGrafter"/>
</dbReference>
<dbReference type="PANTHER" id="PTHR28037:SF1">
    <property type="entry name" value="ALCOHOL O-ACETYLTRANSFERASE 1-RELATED"/>
    <property type="match status" value="1"/>
</dbReference>
<name>A0AAD7DTY3_MYCRO</name>
<dbReference type="SUPFAM" id="SSF52777">
    <property type="entry name" value="CoA-dependent acyltransferases"/>
    <property type="match status" value="2"/>
</dbReference>
<comment type="caution">
    <text evidence="1">The sequence shown here is derived from an EMBL/GenBank/DDBJ whole genome shotgun (WGS) entry which is preliminary data.</text>
</comment>
<proteinExistence type="predicted"/>